<proteinExistence type="predicted"/>
<sequence length="139" mass="14944">MAVIIAPSCKLPVTPSRAPQIQVQVHKWEQLPSALQLPEERVSLPTVASCTTAISTVRTSSEDVATIAEQSQRPDLLSPIALSEYCDPFEPNPDIEDLEDLDLRSSAILAQSAQRHEEAEAELAEVTEAVPLTSATGGQ</sequence>
<evidence type="ECO:0000313" key="3">
    <source>
        <dbReference type="Proteomes" id="UP001066276"/>
    </source>
</evidence>
<accession>A0AAV7NN34</accession>
<comment type="caution">
    <text evidence="2">The sequence shown here is derived from an EMBL/GenBank/DDBJ whole genome shotgun (WGS) entry which is preliminary data.</text>
</comment>
<dbReference type="EMBL" id="JANPWB010000012">
    <property type="protein sequence ID" value="KAJ1117346.1"/>
    <property type="molecule type" value="Genomic_DNA"/>
</dbReference>
<name>A0AAV7NN34_PLEWA</name>
<dbReference type="AlphaFoldDB" id="A0AAV7NN34"/>
<gene>
    <name evidence="2" type="ORF">NDU88_005546</name>
</gene>
<dbReference type="Proteomes" id="UP001066276">
    <property type="component" value="Chromosome 8"/>
</dbReference>
<evidence type="ECO:0000256" key="1">
    <source>
        <dbReference type="SAM" id="MobiDB-lite"/>
    </source>
</evidence>
<evidence type="ECO:0000313" key="2">
    <source>
        <dbReference type="EMBL" id="KAJ1117346.1"/>
    </source>
</evidence>
<reference evidence="2" key="1">
    <citation type="journal article" date="2022" name="bioRxiv">
        <title>Sequencing and chromosome-scale assembly of the giantPleurodeles waltlgenome.</title>
        <authorList>
            <person name="Brown T."/>
            <person name="Elewa A."/>
            <person name="Iarovenko S."/>
            <person name="Subramanian E."/>
            <person name="Araus A.J."/>
            <person name="Petzold A."/>
            <person name="Susuki M."/>
            <person name="Suzuki K.-i.T."/>
            <person name="Hayashi T."/>
            <person name="Toyoda A."/>
            <person name="Oliveira C."/>
            <person name="Osipova E."/>
            <person name="Leigh N.D."/>
            <person name="Simon A."/>
            <person name="Yun M.H."/>
        </authorList>
    </citation>
    <scope>NUCLEOTIDE SEQUENCE</scope>
    <source>
        <strain evidence="2">20211129_DDA</strain>
        <tissue evidence="2">Liver</tissue>
    </source>
</reference>
<feature type="region of interest" description="Disordered" evidence="1">
    <location>
        <begin position="112"/>
        <end position="139"/>
    </location>
</feature>
<keyword evidence="3" id="KW-1185">Reference proteome</keyword>
<protein>
    <submittedName>
        <fullName evidence="2">Uncharacterized protein</fullName>
    </submittedName>
</protein>
<organism evidence="2 3">
    <name type="scientific">Pleurodeles waltl</name>
    <name type="common">Iberian ribbed newt</name>
    <dbReference type="NCBI Taxonomy" id="8319"/>
    <lineage>
        <taxon>Eukaryota</taxon>
        <taxon>Metazoa</taxon>
        <taxon>Chordata</taxon>
        <taxon>Craniata</taxon>
        <taxon>Vertebrata</taxon>
        <taxon>Euteleostomi</taxon>
        <taxon>Amphibia</taxon>
        <taxon>Batrachia</taxon>
        <taxon>Caudata</taxon>
        <taxon>Salamandroidea</taxon>
        <taxon>Salamandridae</taxon>
        <taxon>Pleurodelinae</taxon>
        <taxon>Pleurodeles</taxon>
    </lineage>
</organism>